<evidence type="ECO:0000313" key="3">
    <source>
        <dbReference type="Proteomes" id="UP001143545"/>
    </source>
</evidence>
<dbReference type="InterPro" id="IPR018060">
    <property type="entry name" value="HTH_AraC"/>
</dbReference>
<gene>
    <name evidence="2" type="ORF">NBRC110019_30030</name>
</gene>
<comment type="caution">
    <text evidence="2">The sequence shown here is derived from an EMBL/GenBank/DDBJ whole genome shotgun (WGS) entry which is preliminary data.</text>
</comment>
<name>A0A9W6EWI8_9FLAO</name>
<feature type="domain" description="HTH araC/xylS-type" evidence="1">
    <location>
        <begin position="155"/>
        <end position="253"/>
    </location>
</feature>
<evidence type="ECO:0000313" key="2">
    <source>
        <dbReference type="EMBL" id="GLB53962.1"/>
    </source>
</evidence>
<dbReference type="Proteomes" id="UP001143545">
    <property type="component" value="Unassembled WGS sequence"/>
</dbReference>
<protein>
    <recommendedName>
        <fullName evidence="1">HTH araC/xylS-type domain-containing protein</fullName>
    </recommendedName>
</protein>
<evidence type="ECO:0000259" key="1">
    <source>
        <dbReference type="PROSITE" id="PS01124"/>
    </source>
</evidence>
<dbReference type="EMBL" id="BRVP01000029">
    <property type="protein sequence ID" value="GLB53962.1"/>
    <property type="molecule type" value="Genomic_DNA"/>
</dbReference>
<dbReference type="RefSeq" id="WP_281756299.1">
    <property type="nucleotide sequence ID" value="NZ_BRVP01000029.1"/>
</dbReference>
<dbReference type="GO" id="GO:0043565">
    <property type="term" value="F:sequence-specific DNA binding"/>
    <property type="evidence" value="ECO:0007669"/>
    <property type="project" value="InterPro"/>
</dbReference>
<dbReference type="Pfam" id="PF20240">
    <property type="entry name" value="DUF6597"/>
    <property type="match status" value="1"/>
</dbReference>
<dbReference type="AlphaFoldDB" id="A0A9W6EWI8"/>
<dbReference type="SMART" id="SM00342">
    <property type="entry name" value="HTH_ARAC"/>
    <property type="match status" value="1"/>
</dbReference>
<proteinExistence type="predicted"/>
<sequence>MQKTELKKNNMYYKEFLPSKHLAEIVQDYWVFEVLENKNLNFPIKHETLPESNVSIVLIQQPYFNGIRILGPRNKKYHQPVFPNSIYFGIRLNPWLSLNPKLFSKREIINETIEASDLITKHINLDNNIKKYLLSLPLLEKKLTHLFNKVEIEQDDLVKFICVELSHGTPIHLILNKIPFSVRVVQKRFKSIVGLSMRQFASNLKQRKLWEDLLENNKNKIDVIYKHNYYDQSHFINEFKRKMKRSVSDYETYLKKIEISLA</sequence>
<keyword evidence="3" id="KW-1185">Reference proteome</keyword>
<dbReference type="GO" id="GO:0003700">
    <property type="term" value="F:DNA-binding transcription factor activity"/>
    <property type="evidence" value="ECO:0007669"/>
    <property type="project" value="InterPro"/>
</dbReference>
<dbReference type="Pfam" id="PF12833">
    <property type="entry name" value="HTH_18"/>
    <property type="match status" value="1"/>
</dbReference>
<accession>A0A9W6EWI8</accession>
<dbReference type="InterPro" id="IPR046532">
    <property type="entry name" value="DUF6597"/>
</dbReference>
<reference evidence="2" key="1">
    <citation type="submission" date="2022-07" db="EMBL/GenBank/DDBJ databases">
        <title>Taxonomy of Novel Oxalotrophic and Methylotrophic Bacteria.</title>
        <authorList>
            <person name="Sahin N."/>
            <person name="Tani A."/>
        </authorList>
    </citation>
    <scope>NUCLEOTIDE SEQUENCE</scope>
    <source>
        <strain evidence="2">AM327</strain>
    </source>
</reference>
<dbReference type="Gene3D" id="1.10.10.60">
    <property type="entry name" value="Homeodomain-like"/>
    <property type="match status" value="1"/>
</dbReference>
<organism evidence="2 3">
    <name type="scientific">Neptunitalea chrysea</name>
    <dbReference type="NCBI Taxonomy" id="1647581"/>
    <lineage>
        <taxon>Bacteria</taxon>
        <taxon>Pseudomonadati</taxon>
        <taxon>Bacteroidota</taxon>
        <taxon>Flavobacteriia</taxon>
        <taxon>Flavobacteriales</taxon>
        <taxon>Flavobacteriaceae</taxon>
        <taxon>Neptunitalea</taxon>
    </lineage>
</organism>
<dbReference type="PROSITE" id="PS01124">
    <property type="entry name" value="HTH_ARAC_FAMILY_2"/>
    <property type="match status" value="1"/>
</dbReference>